<name>A0ABP8UG02_9ACTN</name>
<feature type="transmembrane region" description="Helical" evidence="5">
    <location>
        <begin position="171"/>
        <end position="192"/>
    </location>
</feature>
<gene>
    <name evidence="7" type="ORF">GCM10023196_059310</name>
</gene>
<feature type="transmembrane region" description="Helical" evidence="5">
    <location>
        <begin position="85"/>
        <end position="102"/>
    </location>
</feature>
<keyword evidence="3 5" id="KW-1133">Transmembrane helix</keyword>
<evidence type="ECO:0000313" key="8">
    <source>
        <dbReference type="Proteomes" id="UP001501442"/>
    </source>
</evidence>
<dbReference type="PROSITE" id="PS50850">
    <property type="entry name" value="MFS"/>
    <property type="match status" value="1"/>
</dbReference>
<keyword evidence="2 5" id="KW-0812">Transmembrane</keyword>
<accession>A0ABP8UG02</accession>
<feature type="transmembrane region" description="Helical" evidence="5">
    <location>
        <begin position="277"/>
        <end position="295"/>
    </location>
</feature>
<feature type="transmembrane region" description="Helical" evidence="5">
    <location>
        <begin position="213"/>
        <end position="237"/>
    </location>
</feature>
<feature type="transmembrane region" description="Helical" evidence="5">
    <location>
        <begin position="20"/>
        <end position="43"/>
    </location>
</feature>
<feature type="transmembrane region" description="Helical" evidence="5">
    <location>
        <begin position="363"/>
        <end position="382"/>
    </location>
</feature>
<dbReference type="Proteomes" id="UP001501442">
    <property type="component" value="Unassembled WGS sequence"/>
</dbReference>
<sequence length="392" mass="39259">MIPRTAPAAARPPLLTRALVLRFVTVIGASANFFLLLSVVPLYATTSSGHGGDAAGLATSALMLATVIGELAAPRLVARYGHRGVLAGGLVLLGAPALVLTASGSLTWILAICLVRGLGFALTIVAGAALTVSLIPAERRGEGLALAGIVSGVPSLVALPLGVWLARHIGYAPVCGAAAVVALAPLIAVPGLPGREPRSERPIGVIAGLRTAALVRPTLVFAATALGAGIIVTFLPLAVPSRLTGLVTVALFIQPAASTVARWFAGRYGDRHGTAGLVIPGLLASAAGMLVTAGTRSPVTVVAGMALFGIGFGIAQNATLTLMYARVTSSGYGAVSALWNFAYDAGMGVGAAGFGVLAGRTGYPWAFVLTGVLMAVALVPAWRDRIADGSGG</sequence>
<feature type="domain" description="Major facilitator superfamily (MFS) profile" evidence="6">
    <location>
        <begin position="14"/>
        <end position="389"/>
    </location>
</feature>
<dbReference type="SUPFAM" id="SSF103473">
    <property type="entry name" value="MFS general substrate transporter"/>
    <property type="match status" value="1"/>
</dbReference>
<organism evidence="7 8">
    <name type="scientific">Actinoallomurus vinaceus</name>
    <dbReference type="NCBI Taxonomy" id="1080074"/>
    <lineage>
        <taxon>Bacteria</taxon>
        <taxon>Bacillati</taxon>
        <taxon>Actinomycetota</taxon>
        <taxon>Actinomycetes</taxon>
        <taxon>Streptosporangiales</taxon>
        <taxon>Thermomonosporaceae</taxon>
        <taxon>Actinoallomurus</taxon>
    </lineage>
</organism>
<keyword evidence="4 5" id="KW-0472">Membrane</keyword>
<dbReference type="Pfam" id="PF07690">
    <property type="entry name" value="MFS_1"/>
    <property type="match status" value="1"/>
</dbReference>
<evidence type="ECO:0000256" key="1">
    <source>
        <dbReference type="ARBA" id="ARBA00004651"/>
    </source>
</evidence>
<dbReference type="Gene3D" id="1.20.1250.20">
    <property type="entry name" value="MFS general substrate transporter like domains"/>
    <property type="match status" value="1"/>
</dbReference>
<dbReference type="PANTHER" id="PTHR23531">
    <property type="entry name" value="QUINOLENE RESISTANCE PROTEIN NORA"/>
    <property type="match status" value="1"/>
</dbReference>
<protein>
    <submittedName>
        <fullName evidence="7">MFS transporter</fullName>
    </submittedName>
</protein>
<feature type="transmembrane region" description="Helical" evidence="5">
    <location>
        <begin position="337"/>
        <end position="357"/>
    </location>
</feature>
<comment type="subcellular location">
    <subcellularLocation>
        <location evidence="1">Cell membrane</location>
        <topology evidence="1">Multi-pass membrane protein</topology>
    </subcellularLocation>
</comment>
<dbReference type="EMBL" id="BAABHK010000009">
    <property type="protein sequence ID" value="GAA4631142.1"/>
    <property type="molecule type" value="Genomic_DNA"/>
</dbReference>
<dbReference type="InterPro" id="IPR011701">
    <property type="entry name" value="MFS"/>
</dbReference>
<evidence type="ECO:0000256" key="4">
    <source>
        <dbReference type="ARBA" id="ARBA00023136"/>
    </source>
</evidence>
<dbReference type="InterPro" id="IPR020846">
    <property type="entry name" value="MFS_dom"/>
</dbReference>
<feature type="transmembrane region" description="Helical" evidence="5">
    <location>
        <begin position="144"/>
        <end position="165"/>
    </location>
</feature>
<evidence type="ECO:0000256" key="3">
    <source>
        <dbReference type="ARBA" id="ARBA00022989"/>
    </source>
</evidence>
<proteinExistence type="predicted"/>
<feature type="transmembrane region" description="Helical" evidence="5">
    <location>
        <begin position="55"/>
        <end position="73"/>
    </location>
</feature>
<evidence type="ECO:0000256" key="2">
    <source>
        <dbReference type="ARBA" id="ARBA00022692"/>
    </source>
</evidence>
<feature type="transmembrane region" description="Helical" evidence="5">
    <location>
        <begin position="243"/>
        <end position="265"/>
    </location>
</feature>
<feature type="transmembrane region" description="Helical" evidence="5">
    <location>
        <begin position="301"/>
        <end position="325"/>
    </location>
</feature>
<evidence type="ECO:0000313" key="7">
    <source>
        <dbReference type="EMBL" id="GAA4631142.1"/>
    </source>
</evidence>
<comment type="caution">
    <text evidence="7">The sequence shown here is derived from an EMBL/GenBank/DDBJ whole genome shotgun (WGS) entry which is preliminary data.</text>
</comment>
<dbReference type="InterPro" id="IPR052714">
    <property type="entry name" value="MFS_Exporter"/>
</dbReference>
<feature type="transmembrane region" description="Helical" evidence="5">
    <location>
        <begin position="108"/>
        <end position="132"/>
    </location>
</feature>
<dbReference type="InterPro" id="IPR036259">
    <property type="entry name" value="MFS_trans_sf"/>
</dbReference>
<evidence type="ECO:0000259" key="6">
    <source>
        <dbReference type="PROSITE" id="PS50850"/>
    </source>
</evidence>
<evidence type="ECO:0000256" key="5">
    <source>
        <dbReference type="SAM" id="Phobius"/>
    </source>
</evidence>
<reference evidence="8" key="1">
    <citation type="journal article" date="2019" name="Int. J. Syst. Evol. Microbiol.">
        <title>The Global Catalogue of Microorganisms (GCM) 10K type strain sequencing project: providing services to taxonomists for standard genome sequencing and annotation.</title>
        <authorList>
            <consortium name="The Broad Institute Genomics Platform"/>
            <consortium name="The Broad Institute Genome Sequencing Center for Infectious Disease"/>
            <person name="Wu L."/>
            <person name="Ma J."/>
        </authorList>
    </citation>
    <scope>NUCLEOTIDE SEQUENCE [LARGE SCALE GENOMIC DNA]</scope>
    <source>
        <strain evidence="8">JCM 17939</strain>
    </source>
</reference>
<keyword evidence="8" id="KW-1185">Reference proteome</keyword>
<dbReference type="PANTHER" id="PTHR23531:SF1">
    <property type="entry name" value="QUINOLENE RESISTANCE PROTEIN NORA"/>
    <property type="match status" value="1"/>
</dbReference>